<dbReference type="PANTHER" id="PTHR30083">
    <property type="entry name" value="TRANSCRIPTIONAL REGULATOR-RELATED"/>
    <property type="match status" value="1"/>
</dbReference>
<dbReference type="RefSeq" id="WP_285148722.1">
    <property type="nucleotide sequence ID" value="NZ_JASSOM010000064.1"/>
</dbReference>
<protein>
    <submittedName>
        <fullName evidence="2">Phosphoadenosine phosphosulfate reductase</fullName>
    </submittedName>
</protein>
<accession>A0AAP4D453</accession>
<sequence length="407" mass="47953">MSIYKYPLQCNVLEAAIERVDWALDNLAKVCVSFSGGKDSTIMLHLVAQQARKKQRKISVLFIDWEAQFSCTITHIERMRAQYRDVIEQFYWVALPLTTQNSLSQFQPEWQCWEPGTDWVRQPPADAITDPKYFDFYQQGMTFEAFVRAFSDWFAQKRPAAVMIGIRADESYNRFLSIASARKQRFADDKPWTTIAPGGHAWYLYPIYDWKTADIWTWFAKTGCCYNPLYNLMHQAGVPLRYMRICEPFGPEQRQGLWLYHVLEPERWAAMCERVSGVRSGGIYAGHDNHFYGHRKILKPDHLCWQEYAMLLLASMPETTAEHYRNKIAVYLHWYKKHGSENIPDTQTGDIGSKDIPSWRRICKVLLNNDYWCRALSFSPNKPKHYQRYSERMKNKRQEWGILCNND</sequence>
<organism evidence="2 3">
    <name type="scientific">Lelliottia wanjuensis</name>
    <dbReference type="NCBI Taxonomy" id="3050585"/>
    <lineage>
        <taxon>Bacteria</taxon>
        <taxon>Pseudomonadati</taxon>
        <taxon>Pseudomonadota</taxon>
        <taxon>Gammaproteobacteria</taxon>
        <taxon>Enterobacterales</taxon>
        <taxon>Enterobacteriaceae</taxon>
        <taxon>Lelliottia</taxon>
    </lineage>
</organism>
<dbReference type="GO" id="GO:0071453">
    <property type="term" value="P:cellular response to oxygen levels"/>
    <property type="evidence" value="ECO:0007669"/>
    <property type="project" value="TreeGrafter"/>
</dbReference>
<feature type="domain" description="Phosphoadenosine phosphosulphate reductase" evidence="1">
    <location>
        <begin position="30"/>
        <end position="231"/>
    </location>
</feature>
<dbReference type="Pfam" id="PF01507">
    <property type="entry name" value="PAPS_reduct"/>
    <property type="match status" value="1"/>
</dbReference>
<proteinExistence type="predicted"/>
<dbReference type="PANTHER" id="PTHR30083:SF0">
    <property type="entry name" value="3'-PHOSPHOADENOSINE 5'-PHOSPHOSULFATE SULFOTRANSFERASE (PAPS REDUCTASE)_FAD SYNTHETASE"/>
    <property type="match status" value="1"/>
</dbReference>
<dbReference type="Pfam" id="PF11922">
    <property type="entry name" value="DUF3440"/>
    <property type="match status" value="2"/>
</dbReference>
<evidence type="ECO:0000259" key="1">
    <source>
        <dbReference type="Pfam" id="PF01507"/>
    </source>
</evidence>
<dbReference type="SUPFAM" id="SSF52402">
    <property type="entry name" value="Adenine nucleotide alpha hydrolases-like"/>
    <property type="match status" value="1"/>
</dbReference>
<dbReference type="InterPro" id="IPR002500">
    <property type="entry name" value="PAPS_reduct_dom"/>
</dbReference>
<name>A0AAP4D453_9ENTR</name>
<dbReference type="AlphaFoldDB" id="A0AAP4D453"/>
<evidence type="ECO:0000313" key="2">
    <source>
        <dbReference type="EMBL" id="MDK9364931.1"/>
    </source>
</evidence>
<dbReference type="InterPro" id="IPR014729">
    <property type="entry name" value="Rossmann-like_a/b/a_fold"/>
</dbReference>
<dbReference type="CDD" id="cd23947">
    <property type="entry name" value="PAPS_reductase-like_YbdN"/>
    <property type="match status" value="1"/>
</dbReference>
<dbReference type="Proteomes" id="UP001223214">
    <property type="component" value="Unassembled WGS sequence"/>
</dbReference>
<comment type="caution">
    <text evidence="2">The sequence shown here is derived from an EMBL/GenBank/DDBJ whole genome shotgun (WGS) entry which is preliminary data.</text>
</comment>
<evidence type="ECO:0000313" key="3">
    <source>
        <dbReference type="Proteomes" id="UP001223214"/>
    </source>
</evidence>
<keyword evidence="3" id="KW-1185">Reference proteome</keyword>
<dbReference type="InterPro" id="IPR021845">
    <property type="entry name" value="DUF3440"/>
</dbReference>
<reference evidence="2 3" key="1">
    <citation type="submission" date="2023-06" db="EMBL/GenBank/DDBJ databases">
        <title>Identification and characterization of antibiotic-resistant Gram-negative bacteria.</title>
        <authorList>
            <person name="Cho G.-S."/>
            <person name="Lee J."/>
            <person name="Tai E."/>
            <person name="Jeong S."/>
            <person name="Kim I."/>
            <person name="Kim B.-E."/>
            <person name="Jeong M.-I."/>
            <person name="Oh K.-K."/>
            <person name="Franz C.M.A.P."/>
        </authorList>
    </citation>
    <scope>NUCLEOTIDE SEQUENCE [LARGE SCALE GENOMIC DNA]</scope>
    <source>
        <strain evidence="2 3">V106_12</strain>
    </source>
</reference>
<gene>
    <name evidence="2" type="ORF">QQF32_17185</name>
</gene>
<dbReference type="Gene3D" id="3.40.50.620">
    <property type="entry name" value="HUPs"/>
    <property type="match status" value="1"/>
</dbReference>
<dbReference type="GO" id="GO:0003824">
    <property type="term" value="F:catalytic activity"/>
    <property type="evidence" value="ECO:0007669"/>
    <property type="project" value="InterPro"/>
</dbReference>
<dbReference type="EMBL" id="JASSOM010000064">
    <property type="protein sequence ID" value="MDK9364931.1"/>
    <property type="molecule type" value="Genomic_DNA"/>
</dbReference>